<dbReference type="AlphaFoldDB" id="A0A0N5D603"/>
<organism evidence="4">
    <name type="scientific">Thelazia callipaeda</name>
    <name type="common">Oriental eyeworm</name>
    <name type="synonym">Parasitic nematode</name>
    <dbReference type="NCBI Taxonomy" id="103827"/>
    <lineage>
        <taxon>Eukaryota</taxon>
        <taxon>Metazoa</taxon>
        <taxon>Ecdysozoa</taxon>
        <taxon>Nematoda</taxon>
        <taxon>Chromadorea</taxon>
        <taxon>Rhabditida</taxon>
        <taxon>Spirurina</taxon>
        <taxon>Spiruromorpha</taxon>
        <taxon>Thelazioidea</taxon>
        <taxon>Thelaziidae</taxon>
        <taxon>Thelazia</taxon>
    </lineage>
</organism>
<dbReference type="Proteomes" id="UP000276776">
    <property type="component" value="Unassembled WGS sequence"/>
</dbReference>
<keyword evidence="3" id="KW-1185">Reference proteome</keyword>
<evidence type="ECO:0000313" key="4">
    <source>
        <dbReference type="WBParaSite" id="TCLT_0000845001-mRNA-1"/>
    </source>
</evidence>
<sequence>MKKIVDDIFGEHGAFWQNLTGPFWNTVNAYGPESDPLKPTVSSEPQKEAEKPLTQLPEPMPLPQLPSFCKP</sequence>
<dbReference type="EMBL" id="UYYF01004634">
    <property type="protein sequence ID" value="VDN06000.1"/>
    <property type="molecule type" value="Genomic_DNA"/>
</dbReference>
<gene>
    <name evidence="2" type="ORF">TCLT_LOCUS8439</name>
</gene>
<name>A0A0N5D603_THECL</name>
<dbReference type="WBParaSite" id="TCLT_0000845001-mRNA-1">
    <property type="protein sequence ID" value="TCLT_0000845001-mRNA-1"/>
    <property type="gene ID" value="TCLT_0000845001"/>
</dbReference>
<dbReference type="OrthoDB" id="5797527at2759"/>
<accession>A0A0N5D603</accession>
<feature type="region of interest" description="Disordered" evidence="1">
    <location>
        <begin position="30"/>
        <end position="71"/>
    </location>
</feature>
<reference evidence="4" key="1">
    <citation type="submission" date="2017-02" db="UniProtKB">
        <authorList>
            <consortium name="WormBaseParasite"/>
        </authorList>
    </citation>
    <scope>IDENTIFICATION</scope>
</reference>
<protein>
    <submittedName>
        <fullName evidence="2 4">Uncharacterized protein</fullName>
    </submittedName>
</protein>
<evidence type="ECO:0000256" key="1">
    <source>
        <dbReference type="SAM" id="MobiDB-lite"/>
    </source>
</evidence>
<reference evidence="2 3" key="2">
    <citation type="submission" date="2018-11" db="EMBL/GenBank/DDBJ databases">
        <authorList>
            <consortium name="Pathogen Informatics"/>
        </authorList>
    </citation>
    <scope>NUCLEOTIDE SEQUENCE [LARGE SCALE GENOMIC DNA]</scope>
</reference>
<evidence type="ECO:0000313" key="2">
    <source>
        <dbReference type="EMBL" id="VDN06000.1"/>
    </source>
</evidence>
<evidence type="ECO:0000313" key="3">
    <source>
        <dbReference type="Proteomes" id="UP000276776"/>
    </source>
</evidence>
<proteinExistence type="predicted"/>